<dbReference type="KEGG" id="rbg:BG454_00775"/>
<evidence type="ECO:0000313" key="3">
    <source>
        <dbReference type="Proteomes" id="UP000228948"/>
    </source>
</evidence>
<proteinExistence type="predicted"/>
<dbReference type="Proteomes" id="UP000228948">
    <property type="component" value="Chromosome"/>
</dbReference>
<evidence type="ECO:0000256" key="1">
    <source>
        <dbReference type="SAM" id="MobiDB-lite"/>
    </source>
</evidence>
<dbReference type="EMBL" id="CP024899">
    <property type="protein sequence ID" value="ATX64542.1"/>
    <property type="molecule type" value="Genomic_DNA"/>
</dbReference>
<protein>
    <submittedName>
        <fullName evidence="2">Uncharacterized protein</fullName>
    </submittedName>
</protein>
<feature type="region of interest" description="Disordered" evidence="1">
    <location>
        <begin position="158"/>
        <end position="186"/>
    </location>
</feature>
<reference evidence="2 3" key="1">
    <citation type="submission" date="2017-11" db="EMBL/GenBank/DDBJ databases">
        <title>Revised Sequence and Annotation of the Rhodobaca barguzinensis strain alga05 Genome.</title>
        <authorList>
            <person name="Kopejtka K."/>
            <person name="Tomasch J.M."/>
            <person name="Bunk B."/>
            <person name="Koblizek M."/>
        </authorList>
    </citation>
    <scope>NUCLEOTIDE SEQUENCE [LARGE SCALE GENOMIC DNA]</scope>
    <source>
        <strain evidence="3">alga05</strain>
    </source>
</reference>
<keyword evidence="3" id="KW-1185">Reference proteome</keyword>
<dbReference type="AlphaFoldDB" id="A0A2K8K507"/>
<dbReference type="STRING" id="441209.GCA_001870665_01086"/>
<accession>A0A2K8K507</accession>
<evidence type="ECO:0000313" key="2">
    <source>
        <dbReference type="EMBL" id="ATX64542.1"/>
    </source>
</evidence>
<name>A0A2K8K507_9RHOB</name>
<organism evidence="2 3">
    <name type="scientific">Roseinatronobacter bogoriensis subsp. barguzinensis</name>
    <dbReference type="NCBI Taxonomy" id="441209"/>
    <lineage>
        <taxon>Bacteria</taxon>
        <taxon>Pseudomonadati</taxon>
        <taxon>Pseudomonadota</taxon>
        <taxon>Alphaproteobacteria</taxon>
        <taxon>Rhodobacterales</taxon>
        <taxon>Paracoccaceae</taxon>
        <taxon>Roseinatronobacter</taxon>
    </lineage>
</organism>
<sequence>MASAVSVAPPAFALDINDVLGIVDLGGENAGLPQVDGGGIPLDGLAEVKLLGSTLVSSESTEPLLNAGLLDPASDEGQRIADVRVGGSDLLDLDDVLGTLDIGGLLGGDGGSGDLVGDLVDSVAGLTGGGNEDGGSGDLVGGLLSAVGNTVGGLTGGGNGNGSAGSTSTGGGNGGGSGGLVSGLSGGSNSEVSGGLVGGVTNTVGGLVGGLTGGLLN</sequence>
<gene>
    <name evidence="2" type="ORF">BG454_00775</name>
</gene>